<accession>A0ABR1CCR5</accession>
<keyword evidence="3" id="KW-1185">Reference proteome</keyword>
<evidence type="ECO:0000313" key="3">
    <source>
        <dbReference type="Proteomes" id="UP001303046"/>
    </source>
</evidence>
<feature type="region of interest" description="Disordered" evidence="1">
    <location>
        <begin position="1"/>
        <end position="53"/>
    </location>
</feature>
<organism evidence="2 3">
    <name type="scientific">Necator americanus</name>
    <name type="common">Human hookworm</name>
    <dbReference type="NCBI Taxonomy" id="51031"/>
    <lineage>
        <taxon>Eukaryota</taxon>
        <taxon>Metazoa</taxon>
        <taxon>Ecdysozoa</taxon>
        <taxon>Nematoda</taxon>
        <taxon>Chromadorea</taxon>
        <taxon>Rhabditida</taxon>
        <taxon>Rhabditina</taxon>
        <taxon>Rhabditomorpha</taxon>
        <taxon>Strongyloidea</taxon>
        <taxon>Ancylostomatidae</taxon>
        <taxon>Bunostominae</taxon>
        <taxon>Necator</taxon>
    </lineage>
</organism>
<evidence type="ECO:0000256" key="1">
    <source>
        <dbReference type="SAM" id="MobiDB-lite"/>
    </source>
</evidence>
<proteinExistence type="predicted"/>
<feature type="compositionally biased region" description="Pro residues" evidence="1">
    <location>
        <begin position="1"/>
        <end position="11"/>
    </location>
</feature>
<sequence>MATTLTPPPTPTSDKGTTPPPPTPTSRKGTTPPPPTPTSRKGTTPPPTPANYVPHWKTTIDAIFGAGALNLFTFGRLANGPPSLEVQSMS</sequence>
<gene>
    <name evidence="2" type="primary">Necator_chrII.g6545</name>
    <name evidence="2" type="ORF">RB195_018752</name>
</gene>
<name>A0ABR1CCR5_NECAM</name>
<protein>
    <submittedName>
        <fullName evidence="2">Uncharacterized protein</fullName>
    </submittedName>
</protein>
<comment type="caution">
    <text evidence="2">The sequence shown here is derived from an EMBL/GenBank/DDBJ whole genome shotgun (WGS) entry which is preliminary data.</text>
</comment>
<reference evidence="2 3" key="1">
    <citation type="submission" date="2023-08" db="EMBL/GenBank/DDBJ databases">
        <title>A Necator americanus chromosomal reference genome.</title>
        <authorList>
            <person name="Ilik V."/>
            <person name="Petrzelkova K.J."/>
            <person name="Pardy F."/>
            <person name="Fuh T."/>
            <person name="Niatou-Singa F.S."/>
            <person name="Gouil Q."/>
            <person name="Baker L."/>
            <person name="Ritchie M.E."/>
            <person name="Jex A.R."/>
            <person name="Gazzola D."/>
            <person name="Li H."/>
            <person name="Toshio Fujiwara R."/>
            <person name="Zhan B."/>
            <person name="Aroian R.V."/>
            <person name="Pafco B."/>
            <person name="Schwarz E.M."/>
        </authorList>
    </citation>
    <scope>NUCLEOTIDE SEQUENCE [LARGE SCALE GENOMIC DNA]</scope>
    <source>
        <strain evidence="2 3">Aroian</strain>
        <tissue evidence="2">Whole animal</tissue>
    </source>
</reference>
<dbReference type="Proteomes" id="UP001303046">
    <property type="component" value="Unassembled WGS sequence"/>
</dbReference>
<evidence type="ECO:0000313" key="2">
    <source>
        <dbReference type="EMBL" id="KAK6735706.1"/>
    </source>
</evidence>
<dbReference type="EMBL" id="JAVFWL010000002">
    <property type="protein sequence ID" value="KAK6735706.1"/>
    <property type="molecule type" value="Genomic_DNA"/>
</dbReference>